<dbReference type="GO" id="GO:0016651">
    <property type="term" value="F:oxidoreductase activity, acting on NAD(P)H"/>
    <property type="evidence" value="ECO:0007669"/>
    <property type="project" value="TreeGrafter"/>
</dbReference>
<dbReference type="RefSeq" id="WP_310891139.1">
    <property type="nucleotide sequence ID" value="NZ_BAAAGR010000001.1"/>
</dbReference>
<evidence type="ECO:0000256" key="3">
    <source>
        <dbReference type="ARBA" id="ARBA00022827"/>
    </source>
</evidence>
<dbReference type="SUPFAM" id="SSF51905">
    <property type="entry name" value="FAD/NAD(P)-binding domain"/>
    <property type="match status" value="2"/>
</dbReference>
<evidence type="ECO:0000259" key="5">
    <source>
        <dbReference type="Pfam" id="PF07992"/>
    </source>
</evidence>
<organism evidence="7 8">
    <name type="scientific">Microbacterium aurantiacum</name>
    <dbReference type="NCBI Taxonomy" id="162393"/>
    <lineage>
        <taxon>Bacteria</taxon>
        <taxon>Bacillati</taxon>
        <taxon>Actinomycetota</taxon>
        <taxon>Actinomycetes</taxon>
        <taxon>Micrococcales</taxon>
        <taxon>Microbacteriaceae</taxon>
        <taxon>Microbacterium</taxon>
    </lineage>
</organism>
<keyword evidence="4" id="KW-0560">Oxidoreductase</keyword>
<dbReference type="GeneID" id="301457931"/>
<evidence type="ECO:0000256" key="4">
    <source>
        <dbReference type="ARBA" id="ARBA00023002"/>
    </source>
</evidence>
<feature type="domain" description="Reductase C-terminal" evidence="6">
    <location>
        <begin position="335"/>
        <end position="417"/>
    </location>
</feature>
<dbReference type="PANTHER" id="PTHR43557:SF2">
    <property type="entry name" value="RIESKE DOMAIN-CONTAINING PROTEIN-RELATED"/>
    <property type="match status" value="1"/>
</dbReference>
<dbReference type="AlphaFoldDB" id="A0AAJ2HJ56"/>
<dbReference type="Proteomes" id="UP001183582">
    <property type="component" value="Unassembled WGS sequence"/>
</dbReference>
<dbReference type="Gene3D" id="3.30.390.30">
    <property type="match status" value="1"/>
</dbReference>
<dbReference type="EMBL" id="JAHWXH010000001">
    <property type="protein sequence ID" value="MDS0245329.1"/>
    <property type="molecule type" value="Genomic_DNA"/>
</dbReference>
<proteinExistence type="predicted"/>
<evidence type="ECO:0000259" key="6">
    <source>
        <dbReference type="Pfam" id="PF14759"/>
    </source>
</evidence>
<dbReference type="GO" id="GO:0005737">
    <property type="term" value="C:cytoplasm"/>
    <property type="evidence" value="ECO:0007669"/>
    <property type="project" value="TreeGrafter"/>
</dbReference>
<name>A0AAJ2HJ56_9MICO</name>
<gene>
    <name evidence="7" type="ORF">KZC50_06840</name>
</gene>
<comment type="caution">
    <text evidence="7">The sequence shown here is derived from an EMBL/GenBank/DDBJ whole genome shotgun (WGS) entry which is preliminary data.</text>
</comment>
<sequence>METTLIVGACQAGVQLAATLRDLGDTDPIIMIGEEAHRPYQRPPLSKGWLKGELEPDDVVLRTRQWFADREIALIAGDRVVTIHRESNGTGIAQTLGGRQIAFTRLALTTGAAVRRLALPGTDYRGVHYLRDADDAIALGPALAEPGAERVVVIGGGFIGLEAASAARQLGKHVTIVEGTGRLIGRAVAEPTSDFYLAAHRRRGTEVLLGARLARILGEDASAAGRRGSVTGVELEDGRVIPADLVVIGIGVLPRVELAVQLGLEVAGGVVVDEACRTSDGRTVAAGDCAIMPNPYPAGVGGMVRIESVNNALEQAKVAAATLLGRDAAYVSVPWFWSDQADLKLQIAGLSTGYDDVVVRGDPDAEKFAVLYYRDGRLIAADCVNQPAEFLAIKQALAKGKTIPPLAAVDTGVPLKQSVVDAPVALAS</sequence>
<evidence type="ECO:0000313" key="7">
    <source>
        <dbReference type="EMBL" id="MDS0245329.1"/>
    </source>
</evidence>
<reference evidence="7 8" key="1">
    <citation type="submission" date="2021-06" db="EMBL/GenBank/DDBJ databases">
        <title>Genome-based taxonomic framework of Microbacterium strains isolated from marine environment, the description of four new species and reclassification of four preexisting species.</title>
        <authorList>
            <person name="Lee S.D."/>
            <person name="Kim S.-M."/>
            <person name="Byeon Y.-S."/>
            <person name="Yang H.L."/>
            <person name="Kim I.S."/>
        </authorList>
    </citation>
    <scope>NUCLEOTIDE SEQUENCE [LARGE SCALE GENOMIC DNA]</scope>
    <source>
        <strain evidence="7 8">KACC 20514</strain>
    </source>
</reference>
<dbReference type="InterPro" id="IPR016156">
    <property type="entry name" value="FAD/NAD-linked_Rdtase_dimer_sf"/>
</dbReference>
<comment type="cofactor">
    <cofactor evidence="1">
        <name>FAD</name>
        <dbReference type="ChEBI" id="CHEBI:57692"/>
    </cofactor>
</comment>
<dbReference type="PRINTS" id="PR00368">
    <property type="entry name" value="FADPNR"/>
</dbReference>
<evidence type="ECO:0000256" key="1">
    <source>
        <dbReference type="ARBA" id="ARBA00001974"/>
    </source>
</evidence>
<evidence type="ECO:0000256" key="2">
    <source>
        <dbReference type="ARBA" id="ARBA00022630"/>
    </source>
</evidence>
<keyword evidence="3" id="KW-0274">FAD</keyword>
<protein>
    <submittedName>
        <fullName evidence="7">FAD-dependent oxidoreductase</fullName>
    </submittedName>
</protein>
<dbReference type="Pfam" id="PF07992">
    <property type="entry name" value="Pyr_redox_2"/>
    <property type="match status" value="1"/>
</dbReference>
<accession>A0AAJ2HJ56</accession>
<dbReference type="SUPFAM" id="SSF55424">
    <property type="entry name" value="FAD/NAD-linked reductases, dimerisation (C-terminal) domain"/>
    <property type="match status" value="1"/>
</dbReference>
<dbReference type="Pfam" id="PF14759">
    <property type="entry name" value="Reductase_C"/>
    <property type="match status" value="1"/>
</dbReference>
<dbReference type="InterPro" id="IPR028202">
    <property type="entry name" value="Reductase_C"/>
</dbReference>
<dbReference type="InterPro" id="IPR036188">
    <property type="entry name" value="FAD/NAD-bd_sf"/>
</dbReference>
<feature type="domain" description="FAD/NAD(P)-binding" evidence="5">
    <location>
        <begin position="4"/>
        <end position="316"/>
    </location>
</feature>
<dbReference type="PANTHER" id="PTHR43557">
    <property type="entry name" value="APOPTOSIS-INDUCING FACTOR 1"/>
    <property type="match status" value="1"/>
</dbReference>
<dbReference type="Gene3D" id="3.50.50.60">
    <property type="entry name" value="FAD/NAD(P)-binding domain"/>
    <property type="match status" value="2"/>
</dbReference>
<dbReference type="PRINTS" id="PR00411">
    <property type="entry name" value="PNDRDTASEI"/>
</dbReference>
<evidence type="ECO:0000313" key="8">
    <source>
        <dbReference type="Proteomes" id="UP001183582"/>
    </source>
</evidence>
<dbReference type="InterPro" id="IPR023753">
    <property type="entry name" value="FAD/NAD-binding_dom"/>
</dbReference>
<dbReference type="InterPro" id="IPR050446">
    <property type="entry name" value="FAD-oxidoreductase/Apoptosis"/>
</dbReference>
<keyword evidence="2" id="KW-0285">Flavoprotein</keyword>